<evidence type="ECO:0000256" key="1">
    <source>
        <dbReference type="ARBA" id="ARBA00012417"/>
    </source>
</evidence>
<dbReference type="InterPro" id="IPR003141">
    <property type="entry name" value="Pol/His_phosphatase_N"/>
</dbReference>
<comment type="caution">
    <text evidence="8">The sequence shown here is derived from an EMBL/GenBank/DDBJ whole genome shotgun (WGS) entry which is preliminary data.</text>
</comment>
<keyword evidence="3 8" id="KW-0548">Nucleotidyltransferase</keyword>
<dbReference type="PANTHER" id="PTHR32294:SF0">
    <property type="entry name" value="DNA POLYMERASE III SUBUNIT ALPHA"/>
    <property type="match status" value="1"/>
</dbReference>
<evidence type="ECO:0000259" key="7">
    <source>
        <dbReference type="SMART" id="SM00481"/>
    </source>
</evidence>
<dbReference type="Gene3D" id="3.20.20.140">
    <property type="entry name" value="Metal-dependent hydrolases"/>
    <property type="match status" value="1"/>
</dbReference>
<dbReference type="Pfam" id="PF14579">
    <property type="entry name" value="HHH_6"/>
    <property type="match status" value="1"/>
</dbReference>
<dbReference type="AlphaFoldDB" id="A0A955RGX4"/>
<evidence type="ECO:0000313" key="8">
    <source>
        <dbReference type="EMBL" id="MCA9381567.1"/>
    </source>
</evidence>
<dbReference type="InterPro" id="IPR011708">
    <property type="entry name" value="DNA_pol3_alpha_NTPase_dom"/>
</dbReference>
<dbReference type="PANTHER" id="PTHR32294">
    <property type="entry name" value="DNA POLYMERASE III SUBUNIT ALPHA"/>
    <property type="match status" value="1"/>
</dbReference>
<evidence type="ECO:0000313" key="9">
    <source>
        <dbReference type="Proteomes" id="UP000775877"/>
    </source>
</evidence>
<keyword evidence="4" id="KW-0235">DNA replication</keyword>
<dbReference type="InterPro" id="IPR016195">
    <property type="entry name" value="Pol/histidinol_Pase-like"/>
</dbReference>
<evidence type="ECO:0000256" key="2">
    <source>
        <dbReference type="ARBA" id="ARBA00022679"/>
    </source>
</evidence>
<dbReference type="Pfam" id="PF17657">
    <property type="entry name" value="DNA_pol3_finger"/>
    <property type="match status" value="1"/>
</dbReference>
<proteinExistence type="predicted"/>
<dbReference type="InterPro" id="IPR004013">
    <property type="entry name" value="PHP_dom"/>
</dbReference>
<dbReference type="Gene3D" id="1.10.10.1600">
    <property type="entry name" value="Bacterial DNA polymerase III alpha subunit, thumb domain"/>
    <property type="match status" value="1"/>
</dbReference>
<dbReference type="Proteomes" id="UP000775877">
    <property type="component" value="Unassembled WGS sequence"/>
</dbReference>
<keyword evidence="2 8" id="KW-0808">Transferase</keyword>
<evidence type="ECO:0000256" key="4">
    <source>
        <dbReference type="ARBA" id="ARBA00022705"/>
    </source>
</evidence>
<dbReference type="CDD" id="cd04485">
    <property type="entry name" value="DnaE_OBF"/>
    <property type="match status" value="1"/>
</dbReference>
<dbReference type="Pfam" id="PF02811">
    <property type="entry name" value="PHP"/>
    <property type="match status" value="1"/>
</dbReference>
<evidence type="ECO:0000256" key="6">
    <source>
        <dbReference type="ARBA" id="ARBA00049244"/>
    </source>
</evidence>
<reference evidence="8" key="2">
    <citation type="journal article" date="2021" name="Microbiome">
        <title>Successional dynamics and alternative stable states in a saline activated sludge microbial community over 9 years.</title>
        <authorList>
            <person name="Wang Y."/>
            <person name="Ye J."/>
            <person name="Ju F."/>
            <person name="Liu L."/>
            <person name="Boyd J.A."/>
            <person name="Deng Y."/>
            <person name="Parks D.H."/>
            <person name="Jiang X."/>
            <person name="Yin X."/>
            <person name="Woodcroft B.J."/>
            <person name="Tyson G.W."/>
            <person name="Hugenholtz P."/>
            <person name="Polz M.F."/>
            <person name="Zhang T."/>
        </authorList>
    </citation>
    <scope>NUCLEOTIDE SEQUENCE</scope>
    <source>
        <strain evidence="8">HKST-UBA13</strain>
    </source>
</reference>
<dbReference type="SMART" id="SM00481">
    <property type="entry name" value="POLIIIAc"/>
    <property type="match status" value="1"/>
</dbReference>
<reference evidence="8" key="1">
    <citation type="submission" date="2020-04" db="EMBL/GenBank/DDBJ databases">
        <authorList>
            <person name="Zhang T."/>
        </authorList>
    </citation>
    <scope>NUCLEOTIDE SEQUENCE</scope>
    <source>
        <strain evidence="8">HKST-UBA13</strain>
    </source>
</reference>
<dbReference type="SUPFAM" id="SSF89550">
    <property type="entry name" value="PHP domain-like"/>
    <property type="match status" value="1"/>
</dbReference>
<dbReference type="EC" id="2.7.7.7" evidence="1"/>
<protein>
    <recommendedName>
        <fullName evidence="1">DNA-directed DNA polymerase</fullName>
        <ecNumber evidence="1">2.7.7.7</ecNumber>
    </recommendedName>
</protein>
<dbReference type="NCBIfam" id="NF004226">
    <property type="entry name" value="PRK05673.1"/>
    <property type="match status" value="1"/>
</dbReference>
<dbReference type="InterPro" id="IPR041931">
    <property type="entry name" value="DNA_pol3_alpha_thumb_dom"/>
</dbReference>
<name>A0A955RGX4_9BACT</name>
<feature type="domain" description="Polymerase/histidinol phosphatase N-terminal" evidence="7">
    <location>
        <begin position="5"/>
        <end position="72"/>
    </location>
</feature>
<accession>A0A955RGX4</accession>
<dbReference type="NCBIfam" id="TIGR00594">
    <property type="entry name" value="polc"/>
    <property type="match status" value="1"/>
</dbReference>
<dbReference type="GO" id="GO:0006260">
    <property type="term" value="P:DNA replication"/>
    <property type="evidence" value="ECO:0007669"/>
    <property type="project" value="UniProtKB-KW"/>
</dbReference>
<keyword evidence="5" id="KW-0239">DNA-directed DNA polymerase</keyword>
<dbReference type="InterPro" id="IPR040982">
    <property type="entry name" value="DNA_pol3_finger"/>
</dbReference>
<dbReference type="InterPro" id="IPR029460">
    <property type="entry name" value="DNAPol_HHH"/>
</dbReference>
<dbReference type="EMBL" id="JAGQLJ010000133">
    <property type="protein sequence ID" value="MCA9381567.1"/>
    <property type="molecule type" value="Genomic_DNA"/>
</dbReference>
<dbReference type="GO" id="GO:0003887">
    <property type="term" value="F:DNA-directed DNA polymerase activity"/>
    <property type="evidence" value="ECO:0007669"/>
    <property type="project" value="UniProtKB-KW"/>
</dbReference>
<dbReference type="Gene3D" id="1.10.150.870">
    <property type="match status" value="1"/>
</dbReference>
<dbReference type="SUPFAM" id="SSF160975">
    <property type="entry name" value="AF1531-like"/>
    <property type="match status" value="1"/>
</dbReference>
<evidence type="ECO:0000256" key="3">
    <source>
        <dbReference type="ARBA" id="ARBA00022695"/>
    </source>
</evidence>
<dbReference type="CDD" id="cd12113">
    <property type="entry name" value="PHP_PolIIIA_DnaE3"/>
    <property type="match status" value="1"/>
</dbReference>
<evidence type="ECO:0000256" key="5">
    <source>
        <dbReference type="ARBA" id="ARBA00022932"/>
    </source>
</evidence>
<comment type="catalytic activity">
    <reaction evidence="6">
        <text>DNA(n) + a 2'-deoxyribonucleoside 5'-triphosphate = DNA(n+1) + diphosphate</text>
        <dbReference type="Rhea" id="RHEA:22508"/>
        <dbReference type="Rhea" id="RHEA-COMP:17339"/>
        <dbReference type="Rhea" id="RHEA-COMP:17340"/>
        <dbReference type="ChEBI" id="CHEBI:33019"/>
        <dbReference type="ChEBI" id="CHEBI:61560"/>
        <dbReference type="ChEBI" id="CHEBI:173112"/>
        <dbReference type="EC" id="2.7.7.7"/>
    </reaction>
</comment>
<dbReference type="Pfam" id="PF07733">
    <property type="entry name" value="DNA_pol3_alpha"/>
    <property type="match status" value="1"/>
</dbReference>
<organism evidence="8 9">
    <name type="scientific">Candidatus Dojkabacteria bacterium</name>
    <dbReference type="NCBI Taxonomy" id="2099670"/>
    <lineage>
        <taxon>Bacteria</taxon>
        <taxon>Candidatus Dojkabacteria</taxon>
    </lineage>
</organism>
<dbReference type="GO" id="GO:0008408">
    <property type="term" value="F:3'-5' exonuclease activity"/>
    <property type="evidence" value="ECO:0007669"/>
    <property type="project" value="InterPro"/>
</dbReference>
<gene>
    <name evidence="8" type="primary">dnaE</name>
    <name evidence="8" type="ORF">KC678_04845</name>
</gene>
<dbReference type="InterPro" id="IPR004805">
    <property type="entry name" value="DnaE2/DnaE/PolC"/>
</dbReference>
<sequence>MSDFVHLHVHTQYSLLDGLNRTDKLFTKVKESGMDSVAITDHGVLYGVPEFWKMSKDFDVKPIIGCEMYLAPKDMGLRQEVDGIRYYHLLLIAKNDVGYRNLIKLVTKSHLDGMYYKPRVDLELLKKHSEGLICTSACLAGPLSRHIVRGEYEKAEWWLNQLHGIYKDDFYLEIQRNGIRCEDEIDQKLIKSLPISEQEDQLETLKQQVKVNQKLYDYSKQFKIPIVATTDAHFLDAEDKDTQKVLFCIRDGKMIDDPTAMNGYVETYIKTPEELKKDFADIPEVLEETLKINEKIEKIHLKPDRVQPHYWNVPKDSTAEQELKRQVFEGALNKYAKDKKLDNPSIDEIKKSLPEDIVKQLDYELMVIAKMGYNDYFLVVGDLMQFARKAEIVVGVRGSAAGSLVSYCLGITNVDPIQWGLVFERFLNLERASPPDIDMDIQDDRREELIDYAREKYGEDAVAGIITFGKLATKAAIRDVARVMGIDLAVADTLSKKVIVLFGKPYTFEKMMGEDPEFKAMVDADPKLQQLGETVKKIEGLNRHTGVHAAGYLITPGPVDEYMAYQKDQKDPKLLVTQMDGTWIDKLDFMKFDFLGLRTLTILKDCILYIEQRHRVKIDLSTVNVNPDEPPEEYDQNAFEVFRNGETIGVFQFESPPMQKYLMELQPTTMGDICFMAAAYRPGPMAYIPDYIKIKNGKKNADYLIPELEPMLKATLGFPVYQEQLLQICMTLGGFTLGEGDVIRNALKKKQLDILKSKEVDFKKYFVENYPQYNESIASEIWKQLEPFASYGFNKAHAASYAAVAYWCAYLKGNYPLEFVTALMHADLESTDRIVIDVQEAKRLGYEVLQPNINKSFVYFYPEGEDGIRFGLGAIKNVGVKLCKKIIKEREENGEYKHFDDFVQRVGTKNINKRSAECLIKAGALDEFGDRNQLLQILNEVFEKASRDEKAQEVGQAGLFSLGEEHDGTVHVDATPFQSTTLATDREKLDWERDLMGIYVSTHPLQKFTWAPLMEQMINASDIQDRKNKETIKLIGMFSNIKIVRTKAKQEPMALLTIEDLTGTCSAVVFPKAYDSLNKLGLISEGRPFLIEGVVNVRDDEKSIIINTIEPAGTMMPPKSITLDITDVTDKTMLEKLKDFLFEEDKENLAEAVIYYGQKKEKKSIKRYTDISSEKAVTVLSQFVKKG</sequence>